<dbReference type="Proteomes" id="UP000663419">
    <property type="component" value="Chromosome 3"/>
</dbReference>
<name>A0A8A1LK13_AJEC8</name>
<evidence type="ECO:0000313" key="2">
    <source>
        <dbReference type="EMBL" id="QSS54349.1"/>
    </source>
</evidence>
<protein>
    <submittedName>
        <fullName evidence="2">Uncharacterized protein</fullName>
    </submittedName>
</protein>
<accession>A0A8A1LK13</accession>
<sequence length="80" mass="9278">MRLANYSVFLHFCFCFLTFTFCHLIDRLIPIANPAGINKNTYLGAFQMVVIVATSGGDFPLLWLRPWLLERERVLGRESR</sequence>
<feature type="transmembrane region" description="Helical" evidence="1">
    <location>
        <begin position="41"/>
        <end position="63"/>
    </location>
</feature>
<dbReference type="EMBL" id="CP069104">
    <property type="protein sequence ID" value="QSS54349.1"/>
    <property type="molecule type" value="Genomic_DNA"/>
</dbReference>
<organism evidence="2 3">
    <name type="scientific">Ajellomyces capsulatus (strain H88)</name>
    <name type="common">Darling's disease fungus</name>
    <name type="synonym">Histoplasma capsulatum</name>
    <dbReference type="NCBI Taxonomy" id="544711"/>
    <lineage>
        <taxon>Eukaryota</taxon>
        <taxon>Fungi</taxon>
        <taxon>Dikarya</taxon>
        <taxon>Ascomycota</taxon>
        <taxon>Pezizomycotina</taxon>
        <taxon>Eurotiomycetes</taxon>
        <taxon>Eurotiomycetidae</taxon>
        <taxon>Onygenales</taxon>
        <taxon>Ajellomycetaceae</taxon>
        <taxon>Histoplasma</taxon>
    </lineage>
</organism>
<dbReference type="VEuPathDB" id="FungiDB:I7I53_01866"/>
<gene>
    <name evidence="2" type="ORF">I7I53_01866</name>
</gene>
<evidence type="ECO:0000256" key="1">
    <source>
        <dbReference type="SAM" id="Phobius"/>
    </source>
</evidence>
<reference evidence="2" key="1">
    <citation type="submission" date="2021-01" db="EMBL/GenBank/DDBJ databases">
        <title>Chromosome-level genome assembly of a human fungal pathogen reveals clustering of transcriptionally co-regulated genes.</title>
        <authorList>
            <person name="Voorhies M."/>
            <person name="Cohen S."/>
            <person name="Shea T.P."/>
            <person name="Petrus S."/>
            <person name="Munoz J.F."/>
            <person name="Poplawski S."/>
            <person name="Goldman W.E."/>
            <person name="Michael T."/>
            <person name="Cuomo C.A."/>
            <person name="Sil A."/>
            <person name="Beyhan S."/>
        </authorList>
    </citation>
    <scope>NUCLEOTIDE SEQUENCE</scope>
    <source>
        <strain evidence="2">H88</strain>
    </source>
</reference>
<proteinExistence type="predicted"/>
<keyword evidence="1" id="KW-1133">Transmembrane helix</keyword>
<keyword evidence="1" id="KW-0472">Membrane</keyword>
<evidence type="ECO:0000313" key="3">
    <source>
        <dbReference type="Proteomes" id="UP000663419"/>
    </source>
</evidence>
<dbReference type="AlphaFoldDB" id="A0A8A1LK13"/>
<feature type="transmembrane region" description="Helical" evidence="1">
    <location>
        <begin position="6"/>
        <end position="29"/>
    </location>
</feature>
<keyword evidence="1" id="KW-0812">Transmembrane</keyword>